<dbReference type="GO" id="GO:0010167">
    <property type="term" value="P:response to nitrate"/>
    <property type="evidence" value="ECO:0007669"/>
    <property type="project" value="UniProtKB-UniRule"/>
</dbReference>
<keyword evidence="1" id="KW-0534">Nitrate assimilation</keyword>
<dbReference type="EMBL" id="DF974933">
    <property type="protein sequence ID" value="GAU50986.1"/>
    <property type="molecule type" value="Genomic_DNA"/>
</dbReference>
<dbReference type="GO" id="GO:0042128">
    <property type="term" value="P:nitrate assimilation"/>
    <property type="evidence" value="ECO:0007669"/>
    <property type="project" value="UniProtKB-UniRule"/>
</dbReference>
<keyword evidence="1" id="KW-0472">Membrane</keyword>
<feature type="chain" id="PRO_5017107465" description="High-affinity nitrate transporter" evidence="1">
    <location>
        <begin position="23"/>
        <end position="206"/>
    </location>
</feature>
<dbReference type="Pfam" id="PF16974">
    <property type="entry name" value="NAR2"/>
    <property type="match status" value="1"/>
</dbReference>
<gene>
    <name evidence="2" type="ORF">TSUD_185550</name>
</gene>
<proteinExistence type="inferred from homology"/>
<name>A0A2Z6P5I7_TRISU</name>
<organism evidence="2 3">
    <name type="scientific">Trifolium subterraneum</name>
    <name type="common">Subterranean clover</name>
    <dbReference type="NCBI Taxonomy" id="3900"/>
    <lineage>
        <taxon>Eukaryota</taxon>
        <taxon>Viridiplantae</taxon>
        <taxon>Streptophyta</taxon>
        <taxon>Embryophyta</taxon>
        <taxon>Tracheophyta</taxon>
        <taxon>Spermatophyta</taxon>
        <taxon>Magnoliopsida</taxon>
        <taxon>eudicotyledons</taxon>
        <taxon>Gunneridae</taxon>
        <taxon>Pentapetalae</taxon>
        <taxon>rosids</taxon>
        <taxon>fabids</taxon>
        <taxon>Fabales</taxon>
        <taxon>Fabaceae</taxon>
        <taxon>Papilionoideae</taxon>
        <taxon>50 kb inversion clade</taxon>
        <taxon>NPAAA clade</taxon>
        <taxon>Hologalegina</taxon>
        <taxon>IRL clade</taxon>
        <taxon>Trifolieae</taxon>
        <taxon>Trifolium</taxon>
    </lineage>
</organism>
<sequence length="206" mass="22971">MAAHRLVVASLLFCCLAEICYGKVLFSSLKRTLDVTASPKQGQVLLSGVDKISGTWALNKTFPAGTDSSYKTIKLKLCYAHISQLDRAWRKTVDDLSKDKTCQHKMVATPYDAANKTVHTFEWLIERDVPQATYFVRAYAFDSNDVQVAYGQSTNANKSSNLFEINAISGRHTSLDICSICFSAFSVLSLGVFFYIEKRKGKSQKQ</sequence>
<keyword evidence="3" id="KW-1185">Reference proteome</keyword>
<evidence type="ECO:0000256" key="1">
    <source>
        <dbReference type="PIRNR" id="PIRNR012939"/>
    </source>
</evidence>
<dbReference type="GO" id="GO:0015112">
    <property type="term" value="F:nitrate transmembrane transporter activity"/>
    <property type="evidence" value="ECO:0007669"/>
    <property type="project" value="TreeGrafter"/>
</dbReference>
<comment type="similarity">
    <text evidence="1">Belongs to the NAR2 family.</text>
</comment>
<comment type="function">
    <text evidence="1">Involved in nitrate transport.</text>
</comment>
<keyword evidence="1" id="KW-0732">Signal</keyword>
<dbReference type="InterPro" id="IPR016605">
    <property type="entry name" value="Transptr_NO3_Nar2"/>
</dbReference>
<feature type="signal peptide" evidence="1">
    <location>
        <begin position="1"/>
        <end position="22"/>
    </location>
</feature>
<evidence type="ECO:0000313" key="3">
    <source>
        <dbReference type="Proteomes" id="UP000242715"/>
    </source>
</evidence>
<protein>
    <recommendedName>
        <fullName evidence="1">High-affinity nitrate transporter</fullName>
    </recommendedName>
</protein>
<keyword evidence="1" id="KW-1133">Transmembrane helix</keyword>
<feature type="transmembrane region" description="Helical" evidence="1">
    <location>
        <begin position="174"/>
        <end position="196"/>
    </location>
</feature>
<accession>A0A2Z6P5I7</accession>
<dbReference type="PIRSF" id="PIRSF012939">
    <property type="entry name" value="Transpt_NO3_Nar2"/>
    <property type="match status" value="1"/>
</dbReference>
<evidence type="ECO:0000313" key="2">
    <source>
        <dbReference type="EMBL" id="GAU50986.1"/>
    </source>
</evidence>
<dbReference type="GO" id="GO:0005886">
    <property type="term" value="C:plasma membrane"/>
    <property type="evidence" value="ECO:0007669"/>
    <property type="project" value="UniProtKB-UniRule"/>
</dbReference>
<dbReference type="OrthoDB" id="2015470at2759"/>
<reference evidence="3" key="1">
    <citation type="journal article" date="2017" name="Front. Plant Sci.">
        <title>Climate Clever Clovers: New Paradigm to Reduce the Environmental Footprint of Ruminants by Breeding Low Methanogenic Forages Utilizing Haplotype Variation.</title>
        <authorList>
            <person name="Kaur P."/>
            <person name="Appels R."/>
            <person name="Bayer P.E."/>
            <person name="Keeble-Gagnere G."/>
            <person name="Wang J."/>
            <person name="Hirakawa H."/>
            <person name="Shirasawa K."/>
            <person name="Vercoe P."/>
            <person name="Stefanova K."/>
            <person name="Durmic Z."/>
            <person name="Nichols P."/>
            <person name="Revell C."/>
            <person name="Isobe S.N."/>
            <person name="Edwards D."/>
            <person name="Erskine W."/>
        </authorList>
    </citation>
    <scope>NUCLEOTIDE SEQUENCE [LARGE SCALE GENOMIC DNA]</scope>
    <source>
        <strain evidence="3">cv. Daliak</strain>
    </source>
</reference>
<keyword evidence="1" id="KW-0812">Transmembrane</keyword>
<dbReference type="Proteomes" id="UP000242715">
    <property type="component" value="Unassembled WGS sequence"/>
</dbReference>
<dbReference type="PANTHER" id="PTHR34806:SF1">
    <property type="entry name" value="HIGH-AFFINITY NITRATE TRANSPORTER 3.1"/>
    <property type="match status" value="1"/>
</dbReference>
<keyword evidence="1" id="KW-1003">Cell membrane</keyword>
<dbReference type="AlphaFoldDB" id="A0A2Z6P5I7"/>
<dbReference type="PANTHER" id="PTHR34806">
    <property type="entry name" value="HIGH-AFFINITY NITRATE TRANSPORTER 3.2"/>
    <property type="match status" value="1"/>
</dbReference>